<comment type="caution">
    <text evidence="6">The sequence shown here is derived from an EMBL/GenBank/DDBJ whole genome shotgun (WGS) entry which is preliminary data.</text>
</comment>
<dbReference type="PANTHER" id="PTHR11079">
    <property type="entry name" value="CYTOSINE DEAMINASE FAMILY MEMBER"/>
    <property type="match status" value="1"/>
</dbReference>
<dbReference type="CDD" id="cd01285">
    <property type="entry name" value="nucleoside_deaminase"/>
    <property type="match status" value="1"/>
</dbReference>
<evidence type="ECO:0000313" key="6">
    <source>
        <dbReference type="EMBL" id="KFN88038.1"/>
    </source>
</evidence>
<dbReference type="FunFam" id="3.40.140.10:FF:000011">
    <property type="entry name" value="tRNA-specific adenosine deaminase"/>
    <property type="match status" value="1"/>
</dbReference>
<dbReference type="GO" id="GO:0046872">
    <property type="term" value="F:metal ion binding"/>
    <property type="evidence" value="ECO:0007669"/>
    <property type="project" value="UniProtKB-KW"/>
</dbReference>
<dbReference type="AlphaFoldDB" id="A0A091CB64"/>
<organism evidence="6 8">
    <name type="scientific">Streptococcus equinus JB1</name>
    <dbReference type="NCBI Taxonomy" id="1294274"/>
    <lineage>
        <taxon>Bacteria</taxon>
        <taxon>Bacillati</taxon>
        <taxon>Bacillota</taxon>
        <taxon>Bacilli</taxon>
        <taxon>Lactobacillales</taxon>
        <taxon>Streptococcaceae</taxon>
        <taxon>Streptococcus</taxon>
    </lineage>
</organism>
<evidence type="ECO:0000313" key="9">
    <source>
        <dbReference type="Proteomes" id="UP000182793"/>
    </source>
</evidence>
<dbReference type="InterPro" id="IPR002125">
    <property type="entry name" value="CMP_dCMP_dom"/>
</dbReference>
<keyword evidence="9" id="KW-1185">Reference proteome</keyword>
<evidence type="ECO:0000256" key="2">
    <source>
        <dbReference type="ARBA" id="ARBA00022723"/>
    </source>
</evidence>
<dbReference type="Proteomes" id="UP000029382">
    <property type="component" value="Unassembled WGS sequence"/>
</dbReference>
<dbReference type="InterPro" id="IPR016193">
    <property type="entry name" value="Cytidine_deaminase-like"/>
</dbReference>
<dbReference type="Proteomes" id="UP000182793">
    <property type="component" value="Unassembled WGS sequence"/>
</dbReference>
<evidence type="ECO:0000256" key="1">
    <source>
        <dbReference type="ARBA" id="ARBA00006576"/>
    </source>
</evidence>
<keyword evidence="3" id="KW-0378">Hydrolase</keyword>
<protein>
    <submittedName>
        <fullName evidence="6">Guanine deaminase</fullName>
    </submittedName>
    <submittedName>
        <fullName evidence="7">tRNA(Arg) A34 adenosine deaminase TadA</fullName>
    </submittedName>
</protein>
<keyword evidence="4" id="KW-0862">Zinc</keyword>
<accession>A0A091CB64</accession>
<dbReference type="GO" id="GO:0047974">
    <property type="term" value="F:guanosine deaminase activity"/>
    <property type="evidence" value="ECO:0007669"/>
    <property type="project" value="TreeGrafter"/>
</dbReference>
<dbReference type="EMBL" id="FOTG01000008">
    <property type="protein sequence ID" value="SFL35744.1"/>
    <property type="molecule type" value="Genomic_DNA"/>
</dbReference>
<proteinExistence type="inferred from homology"/>
<comment type="similarity">
    <text evidence="1">Belongs to the cytidine and deoxycytidylate deaminase family.</text>
</comment>
<dbReference type="EMBL" id="AUZH01000015">
    <property type="protein sequence ID" value="KFN88038.1"/>
    <property type="molecule type" value="Genomic_DNA"/>
</dbReference>
<dbReference type="Pfam" id="PF00383">
    <property type="entry name" value="dCMP_cyt_deam_1"/>
    <property type="match status" value="1"/>
</dbReference>
<evidence type="ECO:0000256" key="3">
    <source>
        <dbReference type="ARBA" id="ARBA00022801"/>
    </source>
</evidence>
<dbReference type="RefSeq" id="WP_039696649.1">
    <property type="nucleotide sequence ID" value="NZ_AUZH01000015.1"/>
</dbReference>
<evidence type="ECO:0000313" key="8">
    <source>
        <dbReference type="Proteomes" id="UP000029382"/>
    </source>
</evidence>
<evidence type="ECO:0000313" key="7">
    <source>
        <dbReference type="EMBL" id="SFL35744.1"/>
    </source>
</evidence>
<dbReference type="GO" id="GO:0006152">
    <property type="term" value="P:purine nucleoside catabolic process"/>
    <property type="evidence" value="ECO:0007669"/>
    <property type="project" value="TreeGrafter"/>
</dbReference>
<evidence type="ECO:0000256" key="4">
    <source>
        <dbReference type="ARBA" id="ARBA00022833"/>
    </source>
</evidence>
<name>A0A091CB64_STREI</name>
<sequence>MDNEYMQKAIEEAYEGIKKGDGGPFGAVIVKDGKIIASGHNMVLAHHDPTAHGEVTAIRAAGQILGTHDLSGTTLFTTGEPCPMCLAACLWANIDKVYYGCTIADNAMIGFRDQRFDELMGGRKNLPEDYLVQLGHDDCLKLFKDYQNMQHNLY</sequence>
<dbReference type="PROSITE" id="PS51747">
    <property type="entry name" value="CYT_DCMP_DEAMINASES_2"/>
    <property type="match status" value="1"/>
</dbReference>
<dbReference type="Gene3D" id="3.40.140.10">
    <property type="entry name" value="Cytidine Deaminase, domain 2"/>
    <property type="match status" value="1"/>
</dbReference>
<keyword evidence="2" id="KW-0479">Metal-binding</keyword>
<evidence type="ECO:0000259" key="5">
    <source>
        <dbReference type="PROSITE" id="PS51747"/>
    </source>
</evidence>
<reference evidence="7 9" key="2">
    <citation type="submission" date="2016-10" db="EMBL/GenBank/DDBJ databases">
        <authorList>
            <person name="Varghese N."/>
            <person name="Submissions S."/>
        </authorList>
    </citation>
    <scope>NUCLEOTIDE SEQUENCE [LARGE SCALE GENOMIC DNA]</scope>
    <source>
        <strain evidence="7 9">JB1</strain>
    </source>
</reference>
<gene>
    <name evidence="6" type="ORF">H702_04915</name>
    <name evidence="7" type="ORF">SAMN02910290_01504</name>
</gene>
<dbReference type="PANTHER" id="PTHR11079:SF161">
    <property type="entry name" value="CMP_DCMP-TYPE DEAMINASE DOMAIN-CONTAINING PROTEIN"/>
    <property type="match status" value="1"/>
</dbReference>
<feature type="domain" description="CMP/dCMP-type deaminase" evidence="5">
    <location>
        <begin position="1"/>
        <end position="133"/>
    </location>
</feature>
<reference evidence="6 8" key="1">
    <citation type="journal article" date="2014" name="Genome Announc.">
        <title>Draft Genome Sequences of Streptococcus bovis Strains ATCC 33317 and JB1.</title>
        <authorList>
            <person name="Benahmed F.H."/>
            <person name="Gopinath G.R."/>
            <person name="Harbottle H."/>
            <person name="Cotta M.A."/>
            <person name="Luo Y."/>
            <person name="Henderson C."/>
            <person name="Teri P."/>
            <person name="Soppet D."/>
            <person name="Rasmussen M."/>
            <person name="Whitehead T.R."/>
            <person name="Davidson M."/>
        </authorList>
    </citation>
    <scope>NUCLEOTIDE SEQUENCE [LARGE SCALE GENOMIC DNA]</scope>
    <source>
        <strain evidence="6 8">JB1</strain>
    </source>
</reference>
<dbReference type="SUPFAM" id="SSF53927">
    <property type="entry name" value="Cytidine deaminase-like"/>
    <property type="match status" value="1"/>
</dbReference>